<proteinExistence type="predicted"/>
<reference evidence="2 3" key="1">
    <citation type="journal article" date="2020" name="Microbiol. Resour. Announc.">
        <title>Draft Genome Sequence of a Cladosporium Species Isolated from the Mesophotic Ascidian Didemnum maculosum.</title>
        <authorList>
            <person name="Gioti A."/>
            <person name="Siaperas R."/>
            <person name="Nikolaivits E."/>
            <person name="Le Goff G."/>
            <person name="Ouazzani J."/>
            <person name="Kotoulas G."/>
            <person name="Topakas E."/>
        </authorList>
    </citation>
    <scope>NUCLEOTIDE SEQUENCE [LARGE SCALE GENOMIC DNA]</scope>
    <source>
        <strain evidence="2 3">TM138-S3</strain>
    </source>
</reference>
<feature type="compositionally biased region" description="Polar residues" evidence="1">
    <location>
        <begin position="265"/>
        <end position="287"/>
    </location>
</feature>
<name>A0AB34KLF8_9PEZI</name>
<evidence type="ECO:0000256" key="1">
    <source>
        <dbReference type="SAM" id="MobiDB-lite"/>
    </source>
</evidence>
<dbReference type="RefSeq" id="XP_069227526.1">
    <property type="nucleotide sequence ID" value="XM_069374949.1"/>
</dbReference>
<evidence type="ECO:0000313" key="3">
    <source>
        <dbReference type="Proteomes" id="UP000803884"/>
    </source>
</evidence>
<feature type="compositionally biased region" description="Low complexity" evidence="1">
    <location>
        <begin position="215"/>
        <end position="233"/>
    </location>
</feature>
<keyword evidence="3" id="KW-1185">Reference proteome</keyword>
<accession>A0AB34KLF8</accession>
<protein>
    <submittedName>
        <fullName evidence="2">Uncharacterized protein</fullName>
    </submittedName>
</protein>
<feature type="compositionally biased region" description="Low complexity" evidence="1">
    <location>
        <begin position="52"/>
        <end position="69"/>
    </location>
</feature>
<feature type="compositionally biased region" description="Polar residues" evidence="1">
    <location>
        <begin position="1"/>
        <end position="10"/>
    </location>
</feature>
<organism evidence="2 3">
    <name type="scientific">Cladosporium halotolerans</name>
    <dbReference type="NCBI Taxonomy" id="1052096"/>
    <lineage>
        <taxon>Eukaryota</taxon>
        <taxon>Fungi</taxon>
        <taxon>Dikarya</taxon>
        <taxon>Ascomycota</taxon>
        <taxon>Pezizomycotina</taxon>
        <taxon>Dothideomycetes</taxon>
        <taxon>Dothideomycetidae</taxon>
        <taxon>Cladosporiales</taxon>
        <taxon>Cladosporiaceae</taxon>
        <taxon>Cladosporium</taxon>
    </lineage>
</organism>
<dbReference type="GeneID" id="96007787"/>
<feature type="compositionally biased region" description="Basic and acidic residues" evidence="1">
    <location>
        <begin position="142"/>
        <end position="169"/>
    </location>
</feature>
<feature type="compositionally biased region" description="Low complexity" evidence="1">
    <location>
        <begin position="80"/>
        <end position="89"/>
    </location>
</feature>
<dbReference type="EMBL" id="JAAQHG020000026">
    <property type="protein sequence ID" value="KAL1584420.1"/>
    <property type="molecule type" value="Genomic_DNA"/>
</dbReference>
<feature type="region of interest" description="Disordered" evidence="1">
    <location>
        <begin position="1"/>
        <end position="339"/>
    </location>
</feature>
<gene>
    <name evidence="2" type="ORF">WHR41_06344</name>
</gene>
<dbReference type="Proteomes" id="UP000803884">
    <property type="component" value="Unassembled WGS sequence"/>
</dbReference>
<feature type="compositionally biased region" description="Polar residues" evidence="1">
    <location>
        <begin position="329"/>
        <end position="339"/>
    </location>
</feature>
<evidence type="ECO:0000313" key="2">
    <source>
        <dbReference type="EMBL" id="KAL1584420.1"/>
    </source>
</evidence>
<dbReference type="AlphaFoldDB" id="A0AB34KLF8"/>
<comment type="caution">
    <text evidence="2">The sequence shown here is derived from an EMBL/GenBank/DDBJ whole genome shotgun (WGS) entry which is preliminary data.</text>
</comment>
<sequence length="339" mass="35543">MRTPTSSQPPALTHHHSMSTPGVPQPPHSMAPHPASGRPGLDRAHTFPTPPTSASSMTMNMGNSGSSYEYGGGQTAAMQSASTSPGSSSQMQYPTTQAYDGSRPMYSAPAPAYPPYAGAQYGQVQPNSGVKTEMAPPARTGAENEHTEHKPHEAYANQHDGDGEHEGEYTHTSASYGSRKASYASLPAAPLGSMHSDPSHISPEMTHSPHQNGSGRATPRTTTTAAYPGYTTPQRARLPASNLYSVISNDARAGAAPNGAPDSYPQPQAYNTAQYPSMNGIPQTSGGNKRGRDLDDDEGYGRPLSENGIKRARTDGSGAGVVAAAPRPISQQQPIKPIR</sequence>
<feature type="compositionally biased region" description="Polar residues" evidence="1">
    <location>
        <begin position="90"/>
        <end position="99"/>
    </location>
</feature>